<proteinExistence type="predicted"/>
<organism evidence="2 3">
    <name type="scientific">Mycena rosella</name>
    <name type="common">Pink bonnet</name>
    <name type="synonym">Agaricus rosellus</name>
    <dbReference type="NCBI Taxonomy" id="1033263"/>
    <lineage>
        <taxon>Eukaryota</taxon>
        <taxon>Fungi</taxon>
        <taxon>Dikarya</taxon>
        <taxon>Basidiomycota</taxon>
        <taxon>Agaricomycotina</taxon>
        <taxon>Agaricomycetes</taxon>
        <taxon>Agaricomycetidae</taxon>
        <taxon>Agaricales</taxon>
        <taxon>Marasmiineae</taxon>
        <taxon>Mycenaceae</taxon>
        <taxon>Mycena</taxon>
    </lineage>
</organism>
<accession>A0AAD7CPD5</accession>
<feature type="region of interest" description="Disordered" evidence="1">
    <location>
        <begin position="304"/>
        <end position="340"/>
    </location>
</feature>
<evidence type="ECO:0000256" key="1">
    <source>
        <dbReference type="SAM" id="MobiDB-lite"/>
    </source>
</evidence>
<feature type="region of interest" description="Disordered" evidence="1">
    <location>
        <begin position="98"/>
        <end position="133"/>
    </location>
</feature>
<sequence length="340" mass="37813">MLPAGTAHKFTEEVIPLARELLGTLDPWARLTIPQMQSVVDRVFKPPLVQGKAGPSLYKVTADNEWSGLLGYRTTDWHNNFAKGAVKAMEALIKVHKARPSEKPGEELDPAQSRSDGGAVEPDPTQGESDVDAAEELAATEEPIAAEEPAKWRALPLDTPEGRAKFVEWAFEESGDTRAFHWETWGHGVKKEGFFFSYLILYTFHAHLAVLDQIPAKYAHSTVHPYSALLLAVQAVERNLKYTSTGDFKAPPGLPGQFSFDNYGDIKERVSATKNRLTRRTTKFLAVLKGWDADQWEEFLESSAELREQQGRGAPSSRGTSEVEDMEDTEEEEEVVVVSD</sequence>
<dbReference type="Proteomes" id="UP001221757">
    <property type="component" value="Unassembled WGS sequence"/>
</dbReference>
<dbReference type="AlphaFoldDB" id="A0AAD7CPD5"/>
<keyword evidence="3" id="KW-1185">Reference proteome</keyword>
<feature type="compositionally biased region" description="Acidic residues" evidence="1">
    <location>
        <begin position="322"/>
        <end position="340"/>
    </location>
</feature>
<reference evidence="2" key="1">
    <citation type="submission" date="2023-03" db="EMBL/GenBank/DDBJ databases">
        <title>Massive genome expansion in bonnet fungi (Mycena s.s.) driven by repeated elements and novel gene families across ecological guilds.</title>
        <authorList>
            <consortium name="Lawrence Berkeley National Laboratory"/>
            <person name="Harder C.B."/>
            <person name="Miyauchi S."/>
            <person name="Viragh M."/>
            <person name="Kuo A."/>
            <person name="Thoen E."/>
            <person name="Andreopoulos B."/>
            <person name="Lu D."/>
            <person name="Skrede I."/>
            <person name="Drula E."/>
            <person name="Henrissat B."/>
            <person name="Morin E."/>
            <person name="Kohler A."/>
            <person name="Barry K."/>
            <person name="LaButti K."/>
            <person name="Morin E."/>
            <person name="Salamov A."/>
            <person name="Lipzen A."/>
            <person name="Mereny Z."/>
            <person name="Hegedus B."/>
            <person name="Baldrian P."/>
            <person name="Stursova M."/>
            <person name="Weitz H."/>
            <person name="Taylor A."/>
            <person name="Grigoriev I.V."/>
            <person name="Nagy L.G."/>
            <person name="Martin F."/>
            <person name="Kauserud H."/>
        </authorList>
    </citation>
    <scope>NUCLEOTIDE SEQUENCE</scope>
    <source>
        <strain evidence="2">CBHHK067</strain>
    </source>
</reference>
<name>A0AAD7CPD5_MYCRO</name>
<evidence type="ECO:0000313" key="2">
    <source>
        <dbReference type="EMBL" id="KAJ7654892.1"/>
    </source>
</evidence>
<evidence type="ECO:0000313" key="3">
    <source>
        <dbReference type="Proteomes" id="UP001221757"/>
    </source>
</evidence>
<gene>
    <name evidence="2" type="ORF">B0H17DRAFT_1099330</name>
</gene>
<dbReference type="EMBL" id="JARKIE010000315">
    <property type="protein sequence ID" value="KAJ7654892.1"/>
    <property type="molecule type" value="Genomic_DNA"/>
</dbReference>
<protein>
    <submittedName>
        <fullName evidence="2">Uncharacterized protein</fullName>
    </submittedName>
</protein>
<comment type="caution">
    <text evidence="2">The sequence shown here is derived from an EMBL/GenBank/DDBJ whole genome shotgun (WGS) entry which is preliminary data.</text>
</comment>